<dbReference type="SUPFAM" id="SSF52047">
    <property type="entry name" value="RNI-like"/>
    <property type="match status" value="1"/>
</dbReference>
<comment type="caution">
    <text evidence="2">The sequence shown here is derived from an EMBL/GenBank/DDBJ whole genome shotgun (WGS) entry which is preliminary data.</text>
</comment>
<organism evidence="2 3">
    <name type="scientific">Tritrichomonas musculus</name>
    <dbReference type="NCBI Taxonomy" id="1915356"/>
    <lineage>
        <taxon>Eukaryota</taxon>
        <taxon>Metamonada</taxon>
        <taxon>Parabasalia</taxon>
        <taxon>Tritrichomonadida</taxon>
        <taxon>Tritrichomonadidae</taxon>
        <taxon>Tritrichomonas</taxon>
    </lineage>
</organism>
<proteinExistence type="predicted"/>
<evidence type="ECO:0008006" key="4">
    <source>
        <dbReference type="Google" id="ProtNLM"/>
    </source>
</evidence>
<feature type="region of interest" description="Disordered" evidence="1">
    <location>
        <begin position="873"/>
        <end position="939"/>
    </location>
</feature>
<feature type="compositionally biased region" description="Low complexity" evidence="1">
    <location>
        <begin position="755"/>
        <end position="801"/>
    </location>
</feature>
<gene>
    <name evidence="2" type="ORF">M9Y10_000978</name>
</gene>
<evidence type="ECO:0000313" key="2">
    <source>
        <dbReference type="EMBL" id="KAK8898686.1"/>
    </source>
</evidence>
<feature type="compositionally biased region" description="Acidic residues" evidence="1">
    <location>
        <begin position="467"/>
        <end position="488"/>
    </location>
</feature>
<feature type="region of interest" description="Disordered" evidence="1">
    <location>
        <begin position="429"/>
        <end position="488"/>
    </location>
</feature>
<sequence length="1020" mass="118679">MNSKKNHVFVISGFNIFILTQKKVSKSIAKKYDKSIFDISLVSLDSLNNIMIQFSKSKNSNEFKLQFQIENPQELIKSILDHINRLLTPYELEKIKLSGLAIDRFEPCTSHSVLDRLTTLLFQNNIEVPPILIKKVAHHLYTHLNSFIFSKFKKMKQFFPIFFPCMSMLRYVNQIDIYAPRRVFPLLYKQMECFDNILHVKIKGPDSEKLKEFVEKSKDINSISFHDRAVQTFEFIASLMENRVNSIGFDSSLDEASFQSFIQLPSFNNLRYFRVSNLNNLDFSSCVANFNRLSVLSLVSCNLEVGDVLEKIISNHITLLKKIDLSGNTGKGFHTCMTRQQRRLQNFSQYPHSRTLHQIDNNQLRLSNYQNSDDTDISITLPVQLEVLFVNDVEWDVNQLIFFMKLCSKSQISNLSINNISFINENKVNPTNMASTTTTTNINDSENKRNRNRHRHSTQININDNANNDEEEDEYSYYDDDDLDESIPDLGPDEDNANYKNLNPIEANTACWEEFFTNIPQQMKSLRLLSWNSNKINNDFLTLLSRSPILTEVSFCGCNCSDIKFVETLLLQNKIQKANLKQIRFNSQFIYFRQFKTFLSHISDMKYLKKLDLSHNNIDDECFDILSESLLRATLDFIALDNSNASSYEVLMKFYQKLEKTKDRQIKISFPILDIQRLEIAQAETNTIIESLHNLSKPLSQRTISEHKYLPEVFYLKIDNNFPQFLSKKEGIQTENVRNRALTQPAIQPASSHANNNNNSNNNNDNDNNNNNNDNENNNNNNNNNDNGNDNNNDNNNANINSKKRNTNNDSAKNSNENDNNNISNPKTTNSIRNNTKNPNKLSFNDDSYSFNSEDEYPRATFKKNASKNIYNKQISNSNNNYKHSRSNSNNDNFDNNYNYDNYNQNFYNSASPIKVSRQRNRSSQNISTNLPDSSANRPAYMNIYDDNMNYYNFHRSPRKDNDFMNFSPNSEKRRWSKIEHESWKPRVLPTPPRIDNTAIKMNYNKEFGLRKLLSQMVKQ</sequence>
<accession>A0ABR2L6P7</accession>
<feature type="compositionally biased region" description="Low complexity" evidence="1">
    <location>
        <begin position="808"/>
        <end position="825"/>
    </location>
</feature>
<dbReference type="Proteomes" id="UP001470230">
    <property type="component" value="Unassembled WGS sequence"/>
</dbReference>
<feature type="compositionally biased region" description="Low complexity" evidence="1">
    <location>
        <begin position="887"/>
        <end position="910"/>
    </location>
</feature>
<feature type="compositionally biased region" description="Polar residues" evidence="1">
    <location>
        <begin position="826"/>
        <end position="851"/>
    </location>
</feature>
<feature type="compositionally biased region" description="Polar residues" evidence="1">
    <location>
        <begin position="873"/>
        <end position="882"/>
    </location>
</feature>
<name>A0ABR2L6P7_9EUKA</name>
<dbReference type="Gene3D" id="3.80.10.10">
    <property type="entry name" value="Ribonuclease Inhibitor"/>
    <property type="match status" value="1"/>
</dbReference>
<evidence type="ECO:0000313" key="3">
    <source>
        <dbReference type="Proteomes" id="UP001470230"/>
    </source>
</evidence>
<dbReference type="EMBL" id="JAPFFF010000001">
    <property type="protein sequence ID" value="KAK8898686.1"/>
    <property type="molecule type" value="Genomic_DNA"/>
</dbReference>
<reference evidence="2 3" key="1">
    <citation type="submission" date="2024-04" db="EMBL/GenBank/DDBJ databases">
        <title>Tritrichomonas musculus Genome.</title>
        <authorList>
            <person name="Alves-Ferreira E."/>
            <person name="Grigg M."/>
            <person name="Lorenzi H."/>
            <person name="Galac M."/>
        </authorList>
    </citation>
    <scope>NUCLEOTIDE SEQUENCE [LARGE SCALE GENOMIC DNA]</scope>
    <source>
        <strain evidence="2 3">EAF2021</strain>
    </source>
</reference>
<keyword evidence="3" id="KW-1185">Reference proteome</keyword>
<evidence type="ECO:0000256" key="1">
    <source>
        <dbReference type="SAM" id="MobiDB-lite"/>
    </source>
</evidence>
<dbReference type="InterPro" id="IPR032675">
    <property type="entry name" value="LRR_dom_sf"/>
</dbReference>
<feature type="compositionally biased region" description="Polar residues" evidence="1">
    <location>
        <begin position="927"/>
        <end position="937"/>
    </location>
</feature>
<protein>
    <recommendedName>
        <fullName evidence="4">Leucine-rich repeat-containing protein</fullName>
    </recommendedName>
</protein>
<feature type="region of interest" description="Disordered" evidence="1">
    <location>
        <begin position="746"/>
        <end position="851"/>
    </location>
</feature>